<evidence type="ECO:0000313" key="3">
    <source>
        <dbReference type="EMBL" id="KAH0575626.1"/>
    </source>
</evidence>
<gene>
    <name evidence="2" type="ORF">SS50377_16127</name>
    <name evidence="3" type="ORF">SS50377_23266</name>
</gene>
<reference evidence="2 3" key="1">
    <citation type="journal article" date="2014" name="PLoS Genet.">
        <title>The Genome of Spironucleus salmonicida Highlights a Fish Pathogen Adapted to Fluctuating Environments.</title>
        <authorList>
            <person name="Xu F."/>
            <person name="Jerlstrom-Hultqvist J."/>
            <person name="Einarsson E."/>
            <person name="Astvaldsson A."/>
            <person name="Svard S.G."/>
            <person name="Andersson J.O."/>
        </authorList>
    </citation>
    <scope>NUCLEOTIDE SEQUENCE</scope>
    <source>
        <strain evidence="3">ATCC 50377</strain>
    </source>
</reference>
<dbReference type="Proteomes" id="UP000018208">
    <property type="component" value="Unassembled WGS sequence"/>
</dbReference>
<organism evidence="2">
    <name type="scientific">Spironucleus salmonicida</name>
    <dbReference type="NCBI Taxonomy" id="348837"/>
    <lineage>
        <taxon>Eukaryota</taxon>
        <taxon>Metamonada</taxon>
        <taxon>Diplomonadida</taxon>
        <taxon>Hexamitidae</taxon>
        <taxon>Hexamitinae</taxon>
        <taxon>Spironucleus</taxon>
    </lineage>
</organism>
<evidence type="ECO:0000313" key="2">
    <source>
        <dbReference type="EMBL" id="EST44061.1"/>
    </source>
</evidence>
<keyword evidence="4" id="KW-1185">Reference proteome</keyword>
<dbReference type="EMBL" id="AUWU02000003">
    <property type="protein sequence ID" value="KAH0575626.1"/>
    <property type="molecule type" value="Genomic_DNA"/>
</dbReference>
<protein>
    <submittedName>
        <fullName evidence="2">Uncharacterized protein</fullName>
    </submittedName>
</protein>
<name>V6LK00_9EUKA</name>
<accession>V6LK00</accession>
<sequence>MTDSETKQKYINRAKSGQSDLSDLALKQMVVGLEHEYLDRNRDSLDRKISQIRHQIEDEEYSEQAQVEVFPTSRSTIDKTQTNESLQYRLQDLNYQIERAEQNLEQQFQTINELIKQNQDFKQQIIIEKSFDKKYQSNIDIDNRVSNLLERLIFE</sequence>
<keyword evidence="1" id="KW-0175">Coiled coil</keyword>
<proteinExistence type="predicted"/>
<evidence type="ECO:0000313" key="4">
    <source>
        <dbReference type="Proteomes" id="UP000018208"/>
    </source>
</evidence>
<evidence type="ECO:0000256" key="1">
    <source>
        <dbReference type="SAM" id="Coils"/>
    </source>
</evidence>
<dbReference type="VEuPathDB" id="GiardiaDB:SS50377_23266"/>
<dbReference type="EMBL" id="KI546129">
    <property type="protein sequence ID" value="EST44061.1"/>
    <property type="molecule type" value="Genomic_DNA"/>
</dbReference>
<reference evidence="3" key="2">
    <citation type="submission" date="2020-12" db="EMBL/GenBank/DDBJ databases">
        <title>New Spironucleus salmonicida genome in near-complete chromosomes.</title>
        <authorList>
            <person name="Xu F."/>
            <person name="Kurt Z."/>
            <person name="Jimenez-Gonzalez A."/>
            <person name="Astvaldsson A."/>
            <person name="Andersson J.O."/>
            <person name="Svard S.G."/>
        </authorList>
    </citation>
    <scope>NUCLEOTIDE SEQUENCE</scope>
    <source>
        <strain evidence="3">ATCC 50377</strain>
    </source>
</reference>
<dbReference type="AlphaFoldDB" id="V6LK00"/>
<feature type="coiled-coil region" evidence="1">
    <location>
        <begin position="83"/>
        <end position="124"/>
    </location>
</feature>